<feature type="signal peptide" evidence="2">
    <location>
        <begin position="1"/>
        <end position="16"/>
    </location>
</feature>
<evidence type="ECO:0000313" key="3">
    <source>
        <dbReference type="EMBL" id="CAB1444157.1"/>
    </source>
</evidence>
<evidence type="ECO:0000313" key="4">
    <source>
        <dbReference type="Proteomes" id="UP001153269"/>
    </source>
</evidence>
<dbReference type="Proteomes" id="UP001153269">
    <property type="component" value="Unassembled WGS sequence"/>
</dbReference>
<reference evidence="3" key="1">
    <citation type="submission" date="2020-03" db="EMBL/GenBank/DDBJ databases">
        <authorList>
            <person name="Weist P."/>
        </authorList>
    </citation>
    <scope>NUCLEOTIDE SEQUENCE</scope>
</reference>
<name>A0A9N7V7M6_PLEPL</name>
<feature type="region of interest" description="Disordered" evidence="1">
    <location>
        <begin position="109"/>
        <end position="159"/>
    </location>
</feature>
<evidence type="ECO:0000256" key="1">
    <source>
        <dbReference type="SAM" id="MobiDB-lite"/>
    </source>
</evidence>
<evidence type="ECO:0000256" key="2">
    <source>
        <dbReference type="SAM" id="SignalP"/>
    </source>
</evidence>
<keyword evidence="4" id="KW-1185">Reference proteome</keyword>
<protein>
    <submittedName>
        <fullName evidence="3">Uncharacterized protein</fullName>
    </submittedName>
</protein>
<keyword evidence="2" id="KW-0732">Signal</keyword>
<dbReference type="EMBL" id="CADEAL010003312">
    <property type="protein sequence ID" value="CAB1444157.1"/>
    <property type="molecule type" value="Genomic_DNA"/>
</dbReference>
<comment type="caution">
    <text evidence="3">The sequence shown here is derived from an EMBL/GenBank/DDBJ whole genome shotgun (WGS) entry which is preliminary data.</text>
</comment>
<feature type="chain" id="PRO_5040492149" evidence="2">
    <location>
        <begin position="17"/>
        <end position="232"/>
    </location>
</feature>
<organism evidence="3 4">
    <name type="scientific">Pleuronectes platessa</name>
    <name type="common">European plaice</name>
    <dbReference type="NCBI Taxonomy" id="8262"/>
    <lineage>
        <taxon>Eukaryota</taxon>
        <taxon>Metazoa</taxon>
        <taxon>Chordata</taxon>
        <taxon>Craniata</taxon>
        <taxon>Vertebrata</taxon>
        <taxon>Euteleostomi</taxon>
        <taxon>Actinopterygii</taxon>
        <taxon>Neopterygii</taxon>
        <taxon>Teleostei</taxon>
        <taxon>Neoteleostei</taxon>
        <taxon>Acanthomorphata</taxon>
        <taxon>Carangaria</taxon>
        <taxon>Pleuronectiformes</taxon>
        <taxon>Pleuronectoidei</taxon>
        <taxon>Pleuronectidae</taxon>
        <taxon>Pleuronectes</taxon>
    </lineage>
</organism>
<gene>
    <name evidence="3" type="ORF">PLEPLA_LOCUS31873</name>
</gene>
<sequence>MCWCLHFSLLTGSICCSTIETVLDRLGVRDSGSFLHIWQRLALLPVTSISTCFSNFINPHHHLCGPRPLTDPCCAPNTPTSALRDISANVGLQVEEALTCQLSLRTLPRPSERHHAPPRATRLSPTVNNPLQGRGRGDLSLCPKPRGGHNVSQQQRPADEPVGLLGHSFVIMTYDPCRPMCREECRRCLPSLRLMVSSPLSPSKEPIKQHCNANSKSKESEGQVSGAEGMSF</sequence>
<feature type="region of interest" description="Disordered" evidence="1">
    <location>
        <begin position="198"/>
        <end position="232"/>
    </location>
</feature>
<accession>A0A9N7V7M6</accession>
<proteinExistence type="predicted"/>
<dbReference type="AlphaFoldDB" id="A0A9N7V7M6"/>